<dbReference type="Pfam" id="PF03861">
    <property type="entry name" value="ANTAR"/>
    <property type="match status" value="1"/>
</dbReference>
<evidence type="ECO:0000256" key="3">
    <source>
        <dbReference type="ARBA" id="ARBA00023015"/>
    </source>
</evidence>
<keyword evidence="4" id="KW-0804">Transcription</keyword>
<dbReference type="Proteomes" id="UP001236806">
    <property type="component" value="Unassembled WGS sequence"/>
</dbReference>
<keyword evidence="1" id="KW-0808">Transferase</keyword>
<evidence type="ECO:0000313" key="7">
    <source>
        <dbReference type="Proteomes" id="UP001236806"/>
    </source>
</evidence>
<feature type="domain" description="ANTAR" evidence="5">
    <location>
        <begin position="186"/>
        <end position="247"/>
    </location>
</feature>
<dbReference type="InterPro" id="IPR011006">
    <property type="entry name" value="CheY-like_superfamily"/>
</dbReference>
<dbReference type="InterPro" id="IPR003018">
    <property type="entry name" value="GAF"/>
</dbReference>
<dbReference type="Gene3D" id="1.10.10.10">
    <property type="entry name" value="Winged helix-like DNA-binding domain superfamily/Winged helix DNA-binding domain"/>
    <property type="match status" value="1"/>
</dbReference>
<reference evidence="6 7" key="1">
    <citation type="submission" date="2023-07" db="EMBL/GenBank/DDBJ databases">
        <title>Comparative genomics of wheat-associated soil bacteria to identify genetic determinants of phenazine resistance.</title>
        <authorList>
            <person name="Mouncey N."/>
        </authorList>
    </citation>
    <scope>NUCLEOTIDE SEQUENCE [LARGE SCALE GENOMIC DNA]</scope>
    <source>
        <strain evidence="6 7">W1I3</strain>
    </source>
</reference>
<dbReference type="PROSITE" id="PS50921">
    <property type="entry name" value="ANTAR"/>
    <property type="match status" value="1"/>
</dbReference>
<dbReference type="InterPro" id="IPR029016">
    <property type="entry name" value="GAF-like_dom_sf"/>
</dbReference>
<comment type="caution">
    <text evidence="6">The sequence shown here is derived from an EMBL/GenBank/DDBJ whole genome shotgun (WGS) entry which is preliminary data.</text>
</comment>
<gene>
    <name evidence="6" type="ORF">QFZ36_001874</name>
</gene>
<keyword evidence="2" id="KW-0418">Kinase</keyword>
<sequence>MDAQPDTASLPIRADVLPAAAAIQDGIVSRLQDLVLQTADAQDFFEELAVFSASLLAPPGGELHCNVTVVRRKRPITVASSTPRARVMDELQYAYGDGPCLAAMRTGKTIYVADVASEHRWPEYSQAVSAYGVGSILSVPLQLEGDSSAALNVYSSAAQGFSPGDIAQAEFFGEQSSKTLRLELRLAQLRDAKEDLEAAMKSRTAIDIAVGVIMAQNRCGQAAAMAILRKASNSRNVKLRDVAAGVIESVSPDPALRTHFDE</sequence>
<evidence type="ECO:0000256" key="1">
    <source>
        <dbReference type="ARBA" id="ARBA00022679"/>
    </source>
</evidence>
<organism evidence="6 7">
    <name type="scientific">Pseudarthrobacter siccitolerans</name>
    <dbReference type="NCBI Taxonomy" id="861266"/>
    <lineage>
        <taxon>Bacteria</taxon>
        <taxon>Bacillati</taxon>
        <taxon>Actinomycetota</taxon>
        <taxon>Actinomycetes</taxon>
        <taxon>Micrococcales</taxon>
        <taxon>Micrococcaceae</taxon>
        <taxon>Pseudarthrobacter</taxon>
    </lineage>
</organism>
<evidence type="ECO:0000256" key="4">
    <source>
        <dbReference type="ARBA" id="ARBA00023163"/>
    </source>
</evidence>
<dbReference type="InterPro" id="IPR005561">
    <property type="entry name" value="ANTAR"/>
</dbReference>
<evidence type="ECO:0000259" key="5">
    <source>
        <dbReference type="PROSITE" id="PS50921"/>
    </source>
</evidence>
<evidence type="ECO:0000313" key="6">
    <source>
        <dbReference type="EMBL" id="MDQ0674313.1"/>
    </source>
</evidence>
<dbReference type="InterPro" id="IPR036388">
    <property type="entry name" value="WH-like_DNA-bd_sf"/>
</dbReference>
<dbReference type="PIRSF" id="PIRSF036625">
    <property type="entry name" value="GAF_ANTAR"/>
    <property type="match status" value="1"/>
</dbReference>
<proteinExistence type="predicted"/>
<name>A0ABU0PK15_9MICC</name>
<keyword evidence="7" id="KW-1185">Reference proteome</keyword>
<dbReference type="Gene3D" id="3.30.450.40">
    <property type="match status" value="1"/>
</dbReference>
<accession>A0ABU0PK15</accession>
<dbReference type="SUPFAM" id="SSF52172">
    <property type="entry name" value="CheY-like"/>
    <property type="match status" value="1"/>
</dbReference>
<dbReference type="InterPro" id="IPR012074">
    <property type="entry name" value="GAF_ANTAR"/>
</dbReference>
<dbReference type="SMART" id="SM01012">
    <property type="entry name" value="ANTAR"/>
    <property type="match status" value="1"/>
</dbReference>
<evidence type="ECO:0000256" key="2">
    <source>
        <dbReference type="ARBA" id="ARBA00022777"/>
    </source>
</evidence>
<dbReference type="SUPFAM" id="SSF55781">
    <property type="entry name" value="GAF domain-like"/>
    <property type="match status" value="1"/>
</dbReference>
<protein>
    <submittedName>
        <fullName evidence="6">GAF domain-containing protein</fullName>
    </submittedName>
</protein>
<keyword evidence="3" id="KW-0805">Transcription regulation</keyword>
<dbReference type="Pfam" id="PF13185">
    <property type="entry name" value="GAF_2"/>
    <property type="match status" value="1"/>
</dbReference>
<dbReference type="EMBL" id="JAUSXB010000001">
    <property type="protein sequence ID" value="MDQ0674313.1"/>
    <property type="molecule type" value="Genomic_DNA"/>
</dbReference>
<dbReference type="RefSeq" id="WP_306635805.1">
    <property type="nucleotide sequence ID" value="NZ_JAUSXB010000001.1"/>
</dbReference>